<feature type="compositionally biased region" description="Polar residues" evidence="1">
    <location>
        <begin position="185"/>
        <end position="210"/>
    </location>
</feature>
<sequence length="236" mass="26265">MARLLSGCFGSPDAKYMFEKERIASFRTWPGKAKCLPLASAGFSYTGSADEVICFSCRGRISNWKESDRPFQTHRFYFPHCKHVTGHDSGDVPLYDRLPQNEGNDPFPNLASGRTQRESNETDIRDPGQSSDSLTNDRCSLTPLLEQVYGHRPPCSDGMNAEGTSTKSTSFVLAEQQKEPEPSSERQVQLETPSDTREVINSQISGNQRLSKPHYQGGMPQPGLDYMAPNQHATSK</sequence>
<dbReference type="PROSITE" id="PS50143">
    <property type="entry name" value="BIR_REPEAT_2"/>
    <property type="match status" value="1"/>
</dbReference>
<dbReference type="RefSeq" id="XP_013391649.1">
    <property type="nucleotide sequence ID" value="XM_013536195.1"/>
</dbReference>
<dbReference type="GO" id="GO:0051726">
    <property type="term" value="P:regulation of cell cycle"/>
    <property type="evidence" value="ECO:0007669"/>
    <property type="project" value="TreeGrafter"/>
</dbReference>
<reference evidence="3" key="1">
    <citation type="submission" date="2025-08" db="UniProtKB">
        <authorList>
            <consortium name="RefSeq"/>
        </authorList>
    </citation>
    <scope>IDENTIFICATION</scope>
    <source>
        <tissue evidence="3">Gonads</tissue>
    </source>
</reference>
<dbReference type="InterPro" id="IPR001370">
    <property type="entry name" value="BIR_rpt"/>
</dbReference>
<dbReference type="OrthoDB" id="6160863at2759"/>
<dbReference type="PROSITE" id="PS01282">
    <property type="entry name" value="BIR_REPEAT_1"/>
    <property type="match status" value="1"/>
</dbReference>
<dbReference type="SUPFAM" id="SSF57924">
    <property type="entry name" value="Inhibitor of apoptosis (IAP) repeat"/>
    <property type="match status" value="1"/>
</dbReference>
<feature type="compositionally biased region" description="Polar residues" evidence="1">
    <location>
        <begin position="128"/>
        <end position="137"/>
    </location>
</feature>
<dbReference type="PANTHER" id="PTHR10044">
    <property type="entry name" value="INHIBITOR OF APOPTOSIS"/>
    <property type="match status" value="1"/>
</dbReference>
<dbReference type="GO" id="GO:0061630">
    <property type="term" value="F:ubiquitin protein ligase activity"/>
    <property type="evidence" value="ECO:0007669"/>
    <property type="project" value="TreeGrafter"/>
</dbReference>
<organism evidence="2 3">
    <name type="scientific">Lingula anatina</name>
    <name type="common">Brachiopod</name>
    <name type="synonym">Lingula unguis</name>
    <dbReference type="NCBI Taxonomy" id="7574"/>
    <lineage>
        <taxon>Eukaryota</taxon>
        <taxon>Metazoa</taxon>
        <taxon>Spiralia</taxon>
        <taxon>Lophotrochozoa</taxon>
        <taxon>Brachiopoda</taxon>
        <taxon>Linguliformea</taxon>
        <taxon>Lingulata</taxon>
        <taxon>Lingulida</taxon>
        <taxon>Linguloidea</taxon>
        <taxon>Lingulidae</taxon>
        <taxon>Lingula</taxon>
    </lineage>
</organism>
<dbReference type="AlphaFoldDB" id="A0A1S3I2S3"/>
<name>A0A1S3I2S3_LINAN</name>
<dbReference type="GO" id="GO:0043066">
    <property type="term" value="P:negative regulation of apoptotic process"/>
    <property type="evidence" value="ECO:0007669"/>
    <property type="project" value="TreeGrafter"/>
</dbReference>
<evidence type="ECO:0000256" key="1">
    <source>
        <dbReference type="SAM" id="MobiDB-lite"/>
    </source>
</evidence>
<dbReference type="PANTHER" id="PTHR10044:SF139">
    <property type="entry name" value="DEATH-ASSOCIATED INHIBITOR OF APOPTOSIS 2"/>
    <property type="match status" value="1"/>
</dbReference>
<dbReference type="CDD" id="cd00022">
    <property type="entry name" value="BIR"/>
    <property type="match status" value="1"/>
</dbReference>
<feature type="region of interest" description="Disordered" evidence="1">
    <location>
        <begin position="92"/>
        <end position="137"/>
    </location>
</feature>
<protein>
    <submittedName>
        <fullName evidence="3">Baculoviral IAP repeat-containing protein 1f-like</fullName>
    </submittedName>
</protein>
<dbReference type="GO" id="GO:0005634">
    <property type="term" value="C:nucleus"/>
    <property type="evidence" value="ECO:0007669"/>
    <property type="project" value="TreeGrafter"/>
</dbReference>
<dbReference type="Gene3D" id="1.10.1170.10">
    <property type="entry name" value="Inhibitor Of Apoptosis Protein (2mihbC-IAP-1), Chain A"/>
    <property type="match status" value="1"/>
</dbReference>
<accession>A0A1S3I2S3</accession>
<dbReference type="GO" id="GO:0043027">
    <property type="term" value="F:cysteine-type endopeptidase inhibitor activity involved in apoptotic process"/>
    <property type="evidence" value="ECO:0007669"/>
    <property type="project" value="TreeGrafter"/>
</dbReference>
<dbReference type="SMART" id="SM00238">
    <property type="entry name" value="BIR"/>
    <property type="match status" value="1"/>
</dbReference>
<dbReference type="KEGG" id="lak:106159792"/>
<dbReference type="Pfam" id="PF00653">
    <property type="entry name" value="BIR"/>
    <property type="match status" value="1"/>
</dbReference>
<dbReference type="InParanoid" id="A0A1S3I2S3"/>
<proteinExistence type="predicted"/>
<feature type="region of interest" description="Disordered" evidence="1">
    <location>
        <begin position="176"/>
        <end position="236"/>
    </location>
</feature>
<gene>
    <name evidence="3" type="primary">LOC106159792</name>
</gene>
<dbReference type="GeneID" id="106159792"/>
<dbReference type="GO" id="GO:0031398">
    <property type="term" value="P:positive regulation of protein ubiquitination"/>
    <property type="evidence" value="ECO:0007669"/>
    <property type="project" value="TreeGrafter"/>
</dbReference>
<dbReference type="InterPro" id="IPR050784">
    <property type="entry name" value="IAP"/>
</dbReference>
<keyword evidence="2" id="KW-1185">Reference proteome</keyword>
<dbReference type="Proteomes" id="UP000085678">
    <property type="component" value="Unplaced"/>
</dbReference>
<dbReference type="GO" id="GO:0005737">
    <property type="term" value="C:cytoplasm"/>
    <property type="evidence" value="ECO:0007669"/>
    <property type="project" value="TreeGrafter"/>
</dbReference>
<evidence type="ECO:0000313" key="2">
    <source>
        <dbReference type="Proteomes" id="UP000085678"/>
    </source>
</evidence>
<dbReference type="STRING" id="7574.A0A1S3I2S3"/>
<evidence type="ECO:0000313" key="3">
    <source>
        <dbReference type="RefSeq" id="XP_013391649.1"/>
    </source>
</evidence>
<feature type="compositionally biased region" description="Basic and acidic residues" evidence="1">
    <location>
        <begin position="115"/>
        <end position="126"/>
    </location>
</feature>